<dbReference type="PANTHER" id="PTHR35796:SF3">
    <property type="entry name" value="BHLH DOMAIN-CONTAINING PROTEIN"/>
    <property type="match status" value="1"/>
</dbReference>
<gene>
    <name evidence="2" type="ORF">PHPALM_2205</name>
</gene>
<evidence type="ECO:0000313" key="2">
    <source>
        <dbReference type="EMBL" id="POM80010.1"/>
    </source>
</evidence>
<accession>A0A2P4YQD1</accession>
<dbReference type="Proteomes" id="UP000237271">
    <property type="component" value="Unassembled WGS sequence"/>
</dbReference>
<comment type="caution">
    <text evidence="2">The sequence shown here is derived from an EMBL/GenBank/DDBJ whole genome shotgun (WGS) entry which is preliminary data.</text>
</comment>
<evidence type="ECO:0000313" key="3">
    <source>
        <dbReference type="Proteomes" id="UP000237271"/>
    </source>
</evidence>
<keyword evidence="1" id="KW-0175">Coiled coil</keyword>
<dbReference type="PANTHER" id="PTHR35796">
    <property type="entry name" value="HYPOTHETICAL CYTOSOLIC PROTEIN"/>
    <property type="match status" value="1"/>
</dbReference>
<proteinExistence type="predicted"/>
<evidence type="ECO:0000256" key="1">
    <source>
        <dbReference type="SAM" id="Coils"/>
    </source>
</evidence>
<keyword evidence="3" id="KW-1185">Reference proteome</keyword>
<name>A0A2P4YQD1_9STRA</name>
<reference evidence="2 3" key="1">
    <citation type="journal article" date="2017" name="Genome Biol. Evol.">
        <title>Phytophthora megakarya and P. palmivora, closely related causal agents of cacao black pod rot, underwent increases in genome sizes and gene numbers by different mechanisms.</title>
        <authorList>
            <person name="Ali S.S."/>
            <person name="Shao J."/>
            <person name="Lary D.J."/>
            <person name="Kronmiller B."/>
            <person name="Shen D."/>
            <person name="Strem M.D."/>
            <person name="Amoako-Attah I."/>
            <person name="Akrofi A.Y."/>
            <person name="Begoude B.A."/>
            <person name="Ten Hoopen G.M."/>
            <person name="Coulibaly K."/>
            <person name="Kebe B.I."/>
            <person name="Melnick R.L."/>
            <person name="Guiltinan M.J."/>
            <person name="Tyler B.M."/>
            <person name="Meinhardt L.W."/>
            <person name="Bailey B.A."/>
        </authorList>
    </citation>
    <scope>NUCLEOTIDE SEQUENCE [LARGE SCALE GENOMIC DNA]</scope>
    <source>
        <strain evidence="3">sbr112.9</strain>
    </source>
</reference>
<sequence length="327" mass="37582">MERSVMVPFKQLKFKQINGTVAGFQDGTLVGRRSQLKSTKHKKVNPNRVRDEVQYELVYLRDKVKELETKLRSLRLNASEERAVGLPTDSPFVWTPRVWEDIATRQKSRCDLAQHENARLKVLVERKQKMTTSLCEILQKRLHQQVTSSPAKNLTLTEGAAAWNHFKGIEKHLDNGGLYGKSMKNLEQPFTILEDFTKELFSKNLRADVQAKQIVRRCVEPDRDMILFVSSMTPTEIKHKAVNGLIFHAQEYALTKCIPDPTCGRELSLLQLCTRISIECTPDISIDARYIRSAIRFWIDNVTDNIKCYQVGIENALIDQVLRGRSQ</sequence>
<dbReference type="EMBL" id="NCKW01000787">
    <property type="protein sequence ID" value="POM80010.1"/>
    <property type="molecule type" value="Genomic_DNA"/>
</dbReference>
<organism evidence="2 3">
    <name type="scientific">Phytophthora palmivora</name>
    <dbReference type="NCBI Taxonomy" id="4796"/>
    <lineage>
        <taxon>Eukaryota</taxon>
        <taxon>Sar</taxon>
        <taxon>Stramenopiles</taxon>
        <taxon>Oomycota</taxon>
        <taxon>Peronosporomycetes</taxon>
        <taxon>Peronosporales</taxon>
        <taxon>Peronosporaceae</taxon>
        <taxon>Phytophthora</taxon>
    </lineage>
</organism>
<protein>
    <submittedName>
        <fullName evidence="2">M96 mating-specific protein family</fullName>
    </submittedName>
</protein>
<feature type="coiled-coil region" evidence="1">
    <location>
        <begin position="50"/>
        <end position="84"/>
    </location>
</feature>
<dbReference type="AlphaFoldDB" id="A0A2P4YQD1"/>
<dbReference type="OrthoDB" id="96724at2759"/>